<dbReference type="AlphaFoldDB" id="A0AAE0H0M3"/>
<gene>
    <name evidence="1" type="ORF">CYMTET_4736</name>
</gene>
<organism evidence="1 2">
    <name type="scientific">Cymbomonas tetramitiformis</name>
    <dbReference type="NCBI Taxonomy" id="36881"/>
    <lineage>
        <taxon>Eukaryota</taxon>
        <taxon>Viridiplantae</taxon>
        <taxon>Chlorophyta</taxon>
        <taxon>Pyramimonadophyceae</taxon>
        <taxon>Pyramimonadales</taxon>
        <taxon>Pyramimonadaceae</taxon>
        <taxon>Cymbomonas</taxon>
    </lineage>
</organism>
<accession>A0AAE0H0M3</accession>
<reference evidence="1 2" key="1">
    <citation type="journal article" date="2015" name="Genome Biol. Evol.">
        <title>Comparative Genomics of a Bacterivorous Green Alga Reveals Evolutionary Causalities and Consequences of Phago-Mixotrophic Mode of Nutrition.</title>
        <authorList>
            <person name="Burns J.A."/>
            <person name="Paasch A."/>
            <person name="Narechania A."/>
            <person name="Kim E."/>
        </authorList>
    </citation>
    <scope>NUCLEOTIDE SEQUENCE [LARGE SCALE GENOMIC DNA]</scope>
    <source>
        <strain evidence="1 2">PLY_AMNH</strain>
    </source>
</reference>
<comment type="caution">
    <text evidence="1">The sequence shown here is derived from an EMBL/GenBank/DDBJ whole genome shotgun (WGS) entry which is preliminary data.</text>
</comment>
<dbReference type="Proteomes" id="UP001190700">
    <property type="component" value="Unassembled WGS sequence"/>
</dbReference>
<dbReference type="EMBL" id="LGRX02000738">
    <property type="protein sequence ID" value="KAK3287782.1"/>
    <property type="molecule type" value="Genomic_DNA"/>
</dbReference>
<keyword evidence="2" id="KW-1185">Reference proteome</keyword>
<evidence type="ECO:0000313" key="2">
    <source>
        <dbReference type="Proteomes" id="UP001190700"/>
    </source>
</evidence>
<evidence type="ECO:0000313" key="1">
    <source>
        <dbReference type="EMBL" id="KAK3287782.1"/>
    </source>
</evidence>
<protein>
    <submittedName>
        <fullName evidence="1">Uncharacterized protein</fullName>
    </submittedName>
</protein>
<sequence length="124" mass="13138">MQDQNYYTSFTINFIGSVSQAAGVTTDRVVIESITASNTAGRRLQGGNSAIRTAVMWTDEDVAAGVSPDSFTIQVMSSPASIFADNDYLSGFSITSWGIYTEGSITVGDAWASSPAHFALATKH</sequence>
<name>A0AAE0H0M3_9CHLO</name>
<proteinExistence type="predicted"/>